<accession>A0A3D9XMB4</accession>
<dbReference type="EMBL" id="QTUJ01000002">
    <property type="protein sequence ID" value="REF70213.1"/>
    <property type="molecule type" value="Genomic_DNA"/>
</dbReference>
<dbReference type="Proteomes" id="UP000256941">
    <property type="component" value="Unassembled WGS sequence"/>
</dbReference>
<name>A0A3D9XMB4_PARVE</name>
<dbReference type="AlphaFoldDB" id="A0A3D9XMB4"/>
<evidence type="ECO:0000313" key="2">
    <source>
        <dbReference type="Proteomes" id="UP000256941"/>
    </source>
</evidence>
<proteinExistence type="predicted"/>
<comment type="caution">
    <text evidence="1">The sequence shown here is derived from an EMBL/GenBank/DDBJ whole genome shotgun (WGS) entry which is preliminary data.</text>
</comment>
<organism evidence="1 2">
    <name type="scientific">Paracoccus versutus</name>
    <name type="common">Thiobacillus versutus</name>
    <dbReference type="NCBI Taxonomy" id="34007"/>
    <lineage>
        <taxon>Bacteria</taxon>
        <taxon>Pseudomonadati</taxon>
        <taxon>Pseudomonadota</taxon>
        <taxon>Alphaproteobacteria</taxon>
        <taxon>Rhodobacterales</taxon>
        <taxon>Paracoccaceae</taxon>
        <taxon>Paracoccus</taxon>
    </lineage>
</organism>
<gene>
    <name evidence="1" type="ORF">BDD41_2937</name>
</gene>
<sequence>MSLVGVGMGSIPICSWKKARIGRGGFEIANEISYQRVVAVAALLQQEMAVISDIARECSNQRFSASGGRGRICTVNAKLPSTCLGKSPTRIKC</sequence>
<protein>
    <submittedName>
        <fullName evidence="1">Uncharacterized protein</fullName>
    </submittedName>
</protein>
<reference evidence="1 2" key="1">
    <citation type="submission" date="2018-08" db="EMBL/GenBank/DDBJ databases">
        <title>Genomic Encyclopedia of Archaeal and Bacterial Type Strains, Phase II (KMG-II): from individual species to whole genera.</title>
        <authorList>
            <person name="Goeker M."/>
        </authorList>
    </citation>
    <scope>NUCLEOTIDE SEQUENCE [LARGE SCALE GENOMIC DNA]</scope>
    <source>
        <strain evidence="1 2">DSM 17099</strain>
    </source>
</reference>
<dbReference type="RefSeq" id="WP_116222197.1">
    <property type="nucleotide sequence ID" value="NZ_CP038197.1"/>
</dbReference>
<evidence type="ECO:0000313" key="1">
    <source>
        <dbReference type="EMBL" id="REF70213.1"/>
    </source>
</evidence>